<evidence type="ECO:0000313" key="1">
    <source>
        <dbReference type="EMBL" id="GBP11169.1"/>
    </source>
</evidence>
<organism evidence="1 2">
    <name type="scientific">Eumeta variegata</name>
    <name type="common">Bagworm moth</name>
    <name type="synonym">Eumeta japonica</name>
    <dbReference type="NCBI Taxonomy" id="151549"/>
    <lineage>
        <taxon>Eukaryota</taxon>
        <taxon>Metazoa</taxon>
        <taxon>Ecdysozoa</taxon>
        <taxon>Arthropoda</taxon>
        <taxon>Hexapoda</taxon>
        <taxon>Insecta</taxon>
        <taxon>Pterygota</taxon>
        <taxon>Neoptera</taxon>
        <taxon>Endopterygota</taxon>
        <taxon>Lepidoptera</taxon>
        <taxon>Glossata</taxon>
        <taxon>Ditrysia</taxon>
        <taxon>Tineoidea</taxon>
        <taxon>Psychidae</taxon>
        <taxon>Oiketicinae</taxon>
        <taxon>Eumeta</taxon>
    </lineage>
</organism>
<dbReference type="EMBL" id="BGZK01000045">
    <property type="protein sequence ID" value="GBP11169.1"/>
    <property type="molecule type" value="Genomic_DNA"/>
</dbReference>
<evidence type="ECO:0000313" key="2">
    <source>
        <dbReference type="Proteomes" id="UP000299102"/>
    </source>
</evidence>
<dbReference type="AlphaFoldDB" id="A0A4C1T9G4"/>
<gene>
    <name evidence="1" type="ORF">EVAR_6000_1</name>
</gene>
<name>A0A4C1T9G4_EUMVA</name>
<dbReference type="OrthoDB" id="7458045at2759"/>
<keyword evidence="2" id="KW-1185">Reference proteome</keyword>
<reference evidence="1 2" key="1">
    <citation type="journal article" date="2019" name="Commun. Biol.">
        <title>The bagworm genome reveals a unique fibroin gene that provides high tensile strength.</title>
        <authorList>
            <person name="Kono N."/>
            <person name="Nakamura H."/>
            <person name="Ohtoshi R."/>
            <person name="Tomita M."/>
            <person name="Numata K."/>
            <person name="Arakawa K."/>
        </authorList>
    </citation>
    <scope>NUCLEOTIDE SEQUENCE [LARGE SCALE GENOMIC DNA]</scope>
</reference>
<dbReference type="Proteomes" id="UP000299102">
    <property type="component" value="Unassembled WGS sequence"/>
</dbReference>
<proteinExistence type="predicted"/>
<protein>
    <submittedName>
        <fullName evidence="1">Uncharacterized protein</fullName>
    </submittedName>
</protein>
<comment type="caution">
    <text evidence="1">The sequence shown here is derived from an EMBL/GenBank/DDBJ whole genome shotgun (WGS) entry which is preliminary data.</text>
</comment>
<sequence>MCDGKVSKGRSRKSYADQIGSVLKRAKFQTPETDYVREAALCADYSVPVDCVAGPAPRPSSFHEISAPKVSGYLCLPFCLSSYDYMIDFILNSYTDRLEAKEGGRDLRMLFGDIEVVNDLQTYTSWGVLKKND</sequence>
<accession>A0A4C1T9G4</accession>